<dbReference type="EMBL" id="JACVVK020000004">
    <property type="protein sequence ID" value="KAK7507574.1"/>
    <property type="molecule type" value="Genomic_DNA"/>
</dbReference>
<name>A0ABD0M6J1_9CAEN</name>
<evidence type="ECO:0000313" key="1">
    <source>
        <dbReference type="EMBL" id="KAK7507574.1"/>
    </source>
</evidence>
<evidence type="ECO:0000313" key="2">
    <source>
        <dbReference type="Proteomes" id="UP001519460"/>
    </source>
</evidence>
<accession>A0ABD0M6J1</accession>
<dbReference type="AlphaFoldDB" id="A0ABD0M6J1"/>
<dbReference type="Proteomes" id="UP001519460">
    <property type="component" value="Unassembled WGS sequence"/>
</dbReference>
<sequence length="128" mass="14086">MKRIQPLASQVSGITSVFGRNVLESSSKKWATFGPRQEDKHGFCCVHREPVEAPQEFVNVLIEVENKGEGRVFFSSGRAQSSRDLQAVFSSVVVVLATSQSRLVYAPTHHNSFCDSGAGIPPKTRRPL</sequence>
<gene>
    <name evidence="1" type="ORF">BaRGS_00001509</name>
</gene>
<organism evidence="1 2">
    <name type="scientific">Batillaria attramentaria</name>
    <dbReference type="NCBI Taxonomy" id="370345"/>
    <lineage>
        <taxon>Eukaryota</taxon>
        <taxon>Metazoa</taxon>
        <taxon>Spiralia</taxon>
        <taxon>Lophotrochozoa</taxon>
        <taxon>Mollusca</taxon>
        <taxon>Gastropoda</taxon>
        <taxon>Caenogastropoda</taxon>
        <taxon>Sorbeoconcha</taxon>
        <taxon>Cerithioidea</taxon>
        <taxon>Batillariidae</taxon>
        <taxon>Batillaria</taxon>
    </lineage>
</organism>
<keyword evidence="2" id="KW-1185">Reference proteome</keyword>
<reference evidence="1 2" key="1">
    <citation type="journal article" date="2023" name="Sci. Data">
        <title>Genome assembly of the Korean intertidal mud-creeper Batillaria attramentaria.</title>
        <authorList>
            <person name="Patra A.K."/>
            <person name="Ho P.T."/>
            <person name="Jun S."/>
            <person name="Lee S.J."/>
            <person name="Kim Y."/>
            <person name="Won Y.J."/>
        </authorList>
    </citation>
    <scope>NUCLEOTIDE SEQUENCE [LARGE SCALE GENOMIC DNA]</scope>
    <source>
        <strain evidence="1">Wonlab-2016</strain>
    </source>
</reference>
<proteinExistence type="predicted"/>
<comment type="caution">
    <text evidence="1">The sequence shown here is derived from an EMBL/GenBank/DDBJ whole genome shotgun (WGS) entry which is preliminary data.</text>
</comment>
<protein>
    <submittedName>
        <fullName evidence="1">Uncharacterized protein</fullName>
    </submittedName>
</protein>